<sequence>MLTLPPWQSLNITVNFFSTQYTKHSAGCPPLPEQMKVKVCSMDELPSCTKLSDDLLENEDEWRHERECDEDMNSSTLPEETLLDFRTHNSAADQQSDSGIRMNEVYGCSKEVGEDECWSADDQQDDTGKIINEAYGCSEVVAEDCTEQFGFMASPVRMPSSNVTTSFDTEVTKDIGLCGSSDDMSVDLGRPAREQSTAIVADDDQSPSRSYLRPCGAEVIDLTTPAPL</sequence>
<name>A0A6J5TEX3_PRUAR</name>
<dbReference type="GO" id="GO:0008821">
    <property type="term" value="F:crossover junction DNA endonuclease activity"/>
    <property type="evidence" value="ECO:0007669"/>
    <property type="project" value="TreeGrafter"/>
</dbReference>
<evidence type="ECO:0000313" key="1">
    <source>
        <dbReference type="EMBL" id="CAB4262453.1"/>
    </source>
</evidence>
<dbReference type="InterPro" id="IPR050381">
    <property type="entry name" value="SLX1_endonuclease"/>
</dbReference>
<dbReference type="GO" id="GO:0017108">
    <property type="term" value="F:5'-flap endonuclease activity"/>
    <property type="evidence" value="ECO:0007669"/>
    <property type="project" value="TreeGrafter"/>
</dbReference>
<dbReference type="GO" id="GO:0033557">
    <property type="term" value="C:Slx1-Slx4 complex"/>
    <property type="evidence" value="ECO:0007669"/>
    <property type="project" value="TreeGrafter"/>
</dbReference>
<proteinExistence type="predicted"/>
<dbReference type="Proteomes" id="UP000507222">
    <property type="component" value="Unassembled WGS sequence"/>
</dbReference>
<accession>A0A6J5TEX3</accession>
<dbReference type="PANTHER" id="PTHR20208:SF10">
    <property type="entry name" value="STRUCTURE-SPECIFIC ENDONUCLEASE SUBUNIT SLX1"/>
    <property type="match status" value="1"/>
</dbReference>
<dbReference type="EMBL" id="CAEKDK010000001">
    <property type="protein sequence ID" value="CAB4262453.1"/>
    <property type="molecule type" value="Genomic_DNA"/>
</dbReference>
<evidence type="ECO:0000313" key="2">
    <source>
        <dbReference type="Proteomes" id="UP000507222"/>
    </source>
</evidence>
<dbReference type="PANTHER" id="PTHR20208">
    <property type="entry name" value="STRUCTURE-SPECIFIC ENDONUCLEASE SUBUNIT SLX1"/>
    <property type="match status" value="1"/>
</dbReference>
<gene>
    <name evidence="1" type="ORF">CURHAP_LOCUS1710</name>
</gene>
<organism evidence="1 2">
    <name type="scientific">Prunus armeniaca</name>
    <name type="common">Apricot</name>
    <name type="synonym">Armeniaca vulgaris</name>
    <dbReference type="NCBI Taxonomy" id="36596"/>
    <lineage>
        <taxon>Eukaryota</taxon>
        <taxon>Viridiplantae</taxon>
        <taxon>Streptophyta</taxon>
        <taxon>Embryophyta</taxon>
        <taxon>Tracheophyta</taxon>
        <taxon>Spermatophyta</taxon>
        <taxon>Magnoliopsida</taxon>
        <taxon>eudicotyledons</taxon>
        <taxon>Gunneridae</taxon>
        <taxon>Pentapetalae</taxon>
        <taxon>rosids</taxon>
        <taxon>fabids</taxon>
        <taxon>Rosales</taxon>
        <taxon>Rosaceae</taxon>
        <taxon>Amygdaloideae</taxon>
        <taxon>Amygdaleae</taxon>
        <taxon>Prunus</taxon>
    </lineage>
</organism>
<protein>
    <submittedName>
        <fullName evidence="1">Uncharacterized protein</fullName>
    </submittedName>
</protein>
<dbReference type="GO" id="GO:0000724">
    <property type="term" value="P:double-strand break repair via homologous recombination"/>
    <property type="evidence" value="ECO:0007669"/>
    <property type="project" value="TreeGrafter"/>
</dbReference>
<dbReference type="AlphaFoldDB" id="A0A6J5TEX3"/>
<reference evidence="1 2" key="1">
    <citation type="submission" date="2020-05" db="EMBL/GenBank/DDBJ databases">
        <authorList>
            <person name="Campoy J."/>
            <person name="Schneeberger K."/>
            <person name="Spophaly S."/>
        </authorList>
    </citation>
    <scope>NUCLEOTIDE SEQUENCE [LARGE SCALE GENOMIC DNA]</scope>
    <source>
        <strain evidence="1">PruArmRojPasFocal</strain>
    </source>
</reference>